<proteinExistence type="evidence at transcript level"/>
<reference evidence="1" key="1">
    <citation type="submission" date="2012-11" db="EMBL/GenBank/DDBJ databases">
        <authorList>
            <person name="Lucero-Rivera Y.E."/>
            <person name="Tovar-Ramirez D."/>
        </authorList>
    </citation>
    <scope>NUCLEOTIDE SEQUENCE</scope>
    <source>
        <tissue evidence="1">Salivary gland</tissue>
    </source>
</reference>
<evidence type="ECO:0000313" key="1">
    <source>
        <dbReference type="EMBL" id="JAA54171.1"/>
    </source>
</evidence>
<accession>L7LQE0</accession>
<reference evidence="1" key="2">
    <citation type="journal article" date="2015" name="J. Proteomics">
        <title>Sexual differences in the sialomes of the zebra tick, Rhipicephalus pulchellus.</title>
        <authorList>
            <person name="Tan A.W."/>
            <person name="Francischetti I.M."/>
            <person name="Slovak M."/>
            <person name="Kini R.M."/>
            <person name="Ribeiro J.M."/>
        </authorList>
    </citation>
    <scope>NUCLEOTIDE SEQUENCE</scope>
    <source>
        <tissue evidence="1">Salivary gland</tissue>
    </source>
</reference>
<sequence length="235" mass="26677">MNLGHTEGILLSSVLTCMIYQSAGDSLWLNLEDEMQKYVDDANSTKNGSVLSWGYNRQYSFWKTPGGVKKPPVTAKVESFGFEECVETNYSTTQTRDCMGLFKWSISAGINGSFSFQESTALPVVYEGLSKQPFYFNLNDLNITMEEKVWGDPPRIMNTSIFYANCKFDAEIHFEGYFAYFLLKDEPFAEWVTVSVTDLANASIGLEAKGRKLAYSLMGTYEERIWCDKKDNKII</sequence>
<dbReference type="EMBL" id="GACK01010863">
    <property type="protein sequence ID" value="JAA54171.1"/>
    <property type="molecule type" value="mRNA"/>
</dbReference>
<protein>
    <submittedName>
        <fullName evidence="1">Putative da-p36 protein</fullName>
    </submittedName>
</protein>
<organism evidence="1">
    <name type="scientific">Rhipicephalus pulchellus</name>
    <name type="common">Yellow backed tick</name>
    <name type="synonym">Dermacentor pulchellus</name>
    <dbReference type="NCBI Taxonomy" id="72859"/>
    <lineage>
        <taxon>Eukaryota</taxon>
        <taxon>Metazoa</taxon>
        <taxon>Ecdysozoa</taxon>
        <taxon>Arthropoda</taxon>
        <taxon>Chelicerata</taxon>
        <taxon>Arachnida</taxon>
        <taxon>Acari</taxon>
        <taxon>Parasitiformes</taxon>
        <taxon>Ixodida</taxon>
        <taxon>Ixodoidea</taxon>
        <taxon>Ixodidae</taxon>
        <taxon>Rhipicephalinae</taxon>
        <taxon>Rhipicephalus</taxon>
        <taxon>Rhipicephalus</taxon>
    </lineage>
</organism>
<dbReference type="AlphaFoldDB" id="L7LQE0"/>
<name>L7LQE0_RHIPC</name>